<dbReference type="Gene3D" id="2.60.120.260">
    <property type="entry name" value="Galactose-binding domain-like"/>
    <property type="match status" value="1"/>
</dbReference>
<dbReference type="KEGG" id="mthd:A3224_16310"/>
<dbReference type="AlphaFoldDB" id="A0A143HR14"/>
<name>A0A143HR14_MICTH</name>
<evidence type="ECO:0000313" key="4">
    <source>
        <dbReference type="Proteomes" id="UP000076077"/>
    </source>
</evidence>
<dbReference type="Proteomes" id="UP000076077">
    <property type="component" value="Chromosome"/>
</dbReference>
<dbReference type="InterPro" id="IPR025924">
    <property type="entry name" value="YHYH_dom"/>
</dbReference>
<feature type="domain" description="YHYH" evidence="2">
    <location>
        <begin position="106"/>
        <end position="206"/>
    </location>
</feature>
<dbReference type="OrthoDB" id="9796530at2"/>
<dbReference type="PROSITE" id="PS51257">
    <property type="entry name" value="PROKAR_LIPOPROTEIN"/>
    <property type="match status" value="1"/>
</dbReference>
<dbReference type="Pfam" id="PF14240">
    <property type="entry name" value="YHYH"/>
    <property type="match status" value="1"/>
</dbReference>
<gene>
    <name evidence="3" type="ORF">A3224_16310</name>
</gene>
<keyword evidence="4" id="KW-1185">Reference proteome</keyword>
<dbReference type="EMBL" id="CP014864">
    <property type="protein sequence ID" value="AMX03946.1"/>
    <property type="molecule type" value="Genomic_DNA"/>
</dbReference>
<dbReference type="PANTHER" id="PTHR30289:SF8">
    <property type="entry name" value="YHYH DOMAIN-CONTAINING PROTEIN"/>
    <property type="match status" value="1"/>
</dbReference>
<organism evidence="3 4">
    <name type="scientific">Microbulbifer thermotolerans</name>
    <dbReference type="NCBI Taxonomy" id="252514"/>
    <lineage>
        <taxon>Bacteria</taxon>
        <taxon>Pseudomonadati</taxon>
        <taxon>Pseudomonadota</taxon>
        <taxon>Gammaproteobacteria</taxon>
        <taxon>Cellvibrionales</taxon>
        <taxon>Microbulbiferaceae</taxon>
        <taxon>Microbulbifer</taxon>
    </lineage>
</organism>
<feature type="signal peptide" evidence="1">
    <location>
        <begin position="1"/>
        <end position="18"/>
    </location>
</feature>
<sequence>MRSTHINCLLLLSALGLAACDPSRTADKQTAEQASPAAGALSARERCEAIKSSVRKAGFADKVDVTCDSDYAYVASATYPAHDMMNGITGTNEQIPVPAPHYRAPIKLNPASSDQLTTIDGAVGVAVNGVPIYDYSTQGELDVHHYDPQHDTVRLGQLDNCGGHAGRGDDYHYHAAPTCMIATMANREDSPIIGWAYDGYPIYGDRNPDGSPITEGSLDVCNGQADPVYGYRYHTSATPPYIIQCLVGEVDKKRLPRVAPLAGDNPIRADLRPPREGVENLRHTIAEDGSRTMSYSYQGEEYYVTYRPRDDRRNCYEFEQKTITHGGIVERGTFCRDDSGRRPRPPRPRNDAVQVHQAETVEITPGGHRFRLEAWADNWFSAYLGDRLLVEDSVPITTERSFNAEVVDFIAQYPLHLNLIIKDFRENDTGLEYIGTPRQQMGDGGFILQITDLDTNKVIAHSDNSWKCKVIHRAPLNEACAAEQNPKAGVAPCTNQIEPEPESWMTTAFDDSQWPFAVEHSASEVGPKEGYNRINWAPQAKLIWGGDLKKDNTLLCRVTITSPGQ</sequence>
<proteinExistence type="predicted"/>
<feature type="chain" id="PRO_5007509581" evidence="1">
    <location>
        <begin position="19"/>
        <end position="565"/>
    </location>
</feature>
<dbReference type="PANTHER" id="PTHR30289">
    <property type="entry name" value="UNCHARACTERIZED PROTEIN YBCL-RELATED"/>
    <property type="match status" value="1"/>
</dbReference>
<evidence type="ECO:0000256" key="1">
    <source>
        <dbReference type="SAM" id="SignalP"/>
    </source>
</evidence>
<reference evidence="4" key="1">
    <citation type="submission" date="2016-03" db="EMBL/GenBank/DDBJ databases">
        <authorList>
            <person name="Lee Y.-S."/>
            <person name="Choi Y.-L."/>
        </authorList>
    </citation>
    <scope>NUCLEOTIDE SEQUENCE [LARGE SCALE GENOMIC DNA]</scope>
    <source>
        <strain evidence="4">DAU221</strain>
    </source>
</reference>
<dbReference type="STRING" id="252514.A3224_16310"/>
<keyword evidence="1" id="KW-0732">Signal</keyword>
<dbReference type="GeneID" id="76609594"/>
<dbReference type="RefSeq" id="WP_067157128.1">
    <property type="nucleotide sequence ID" value="NZ_CP014864.1"/>
</dbReference>
<protein>
    <submittedName>
        <fullName evidence="3">PEBP family protein</fullName>
    </submittedName>
</protein>
<evidence type="ECO:0000313" key="3">
    <source>
        <dbReference type="EMBL" id="AMX03946.1"/>
    </source>
</evidence>
<accession>A0A143HR14</accession>
<evidence type="ECO:0000259" key="2">
    <source>
        <dbReference type="Pfam" id="PF14240"/>
    </source>
</evidence>